<dbReference type="STRING" id="1121013.GCA_000426365_00691"/>
<dbReference type="Gene3D" id="3.30.70.1230">
    <property type="entry name" value="Nucleotide cyclase"/>
    <property type="match status" value="1"/>
</dbReference>
<dbReference type="AlphaFoldDB" id="A0A091BFP5"/>
<keyword evidence="1" id="KW-1133">Transmembrane helix</keyword>
<evidence type="ECO:0000256" key="1">
    <source>
        <dbReference type="SAM" id="Phobius"/>
    </source>
</evidence>
<gene>
    <name evidence="3" type="ORF">P873_00150</name>
</gene>
<dbReference type="OrthoDB" id="9803824at2"/>
<dbReference type="RefSeq" id="WP_051239429.1">
    <property type="nucleotide sequence ID" value="NZ_AUFF01000001.1"/>
</dbReference>
<keyword evidence="1" id="KW-0472">Membrane</keyword>
<proteinExistence type="predicted"/>
<dbReference type="InterPro" id="IPR001054">
    <property type="entry name" value="A/G_cyclase"/>
</dbReference>
<dbReference type="SUPFAM" id="SSF55073">
    <property type="entry name" value="Nucleotide cyclase"/>
    <property type="match status" value="1"/>
</dbReference>
<dbReference type="SMART" id="SM01080">
    <property type="entry name" value="CHASE2"/>
    <property type="match status" value="1"/>
</dbReference>
<evidence type="ECO:0000259" key="2">
    <source>
        <dbReference type="PROSITE" id="PS50125"/>
    </source>
</evidence>
<reference evidence="3 4" key="1">
    <citation type="submission" date="2013-09" db="EMBL/GenBank/DDBJ databases">
        <title>Genome sequencing of Arenimonas composti.</title>
        <authorList>
            <person name="Chen F."/>
            <person name="Wang G."/>
        </authorList>
    </citation>
    <scope>NUCLEOTIDE SEQUENCE [LARGE SCALE GENOMIC DNA]</scope>
    <source>
        <strain evidence="3 4">TR7-09</strain>
    </source>
</reference>
<dbReference type="InterPro" id="IPR050697">
    <property type="entry name" value="Adenylyl/Guanylyl_Cyclase_3/4"/>
</dbReference>
<evidence type="ECO:0000313" key="3">
    <source>
        <dbReference type="EMBL" id="KFN51503.1"/>
    </source>
</evidence>
<comment type="caution">
    <text evidence="3">The sequence shown here is derived from an EMBL/GenBank/DDBJ whole genome shotgun (WGS) entry which is preliminary data.</text>
</comment>
<accession>A0A091BFP5</accession>
<dbReference type="PANTHER" id="PTHR43081">
    <property type="entry name" value="ADENYLATE CYCLASE, TERMINAL-DIFFERENTIATION SPECIFIC-RELATED"/>
    <property type="match status" value="1"/>
</dbReference>
<feature type="domain" description="Guanylate cyclase" evidence="2">
    <location>
        <begin position="421"/>
        <end position="555"/>
    </location>
</feature>
<dbReference type="InterPro" id="IPR007890">
    <property type="entry name" value="CHASE2"/>
</dbReference>
<protein>
    <recommendedName>
        <fullName evidence="2">Guanylate cyclase domain-containing protein</fullName>
    </recommendedName>
</protein>
<dbReference type="Pfam" id="PF00211">
    <property type="entry name" value="Guanylate_cyc"/>
    <property type="match status" value="1"/>
</dbReference>
<dbReference type="SMART" id="SM00044">
    <property type="entry name" value="CYCc"/>
    <property type="match status" value="1"/>
</dbReference>
<keyword evidence="1" id="KW-0812">Transmembrane</keyword>
<dbReference type="eggNOG" id="COG2114">
    <property type="taxonomic scope" value="Bacteria"/>
</dbReference>
<dbReference type="Proteomes" id="UP000029391">
    <property type="component" value="Unassembled WGS sequence"/>
</dbReference>
<dbReference type="eggNOG" id="COG4252">
    <property type="taxonomic scope" value="Bacteria"/>
</dbReference>
<dbReference type="Pfam" id="PF05226">
    <property type="entry name" value="CHASE2"/>
    <property type="match status" value="1"/>
</dbReference>
<name>A0A091BFP5_9GAMM</name>
<dbReference type="GO" id="GO:0035556">
    <property type="term" value="P:intracellular signal transduction"/>
    <property type="evidence" value="ECO:0007669"/>
    <property type="project" value="InterPro"/>
</dbReference>
<dbReference type="GO" id="GO:0009190">
    <property type="term" value="P:cyclic nucleotide biosynthetic process"/>
    <property type="evidence" value="ECO:0007669"/>
    <property type="project" value="InterPro"/>
</dbReference>
<sequence length="607" mass="66551">MATKRMPLRLPLSVLAALAALLWFTGLLDRVDDALGDRMLRAHAGSRTPPADIVLLAIDQKSMENLAEIAGKWPWPRAVHAELIEGLAPFAPKAVVFDLFFNDHDLYHEEGDAYLREVAAAQDNLFFASAREDGNASLLRNLPPEFGAERDPGSDDDATATLIVPQVLETRNWRGGLVNFETDADGVGRHFLLWHAIDGWRLPTLQTSVARFLGVDLPEAPRPRMHWYGAAPRTLSYSDLFDDLASGDPQLAPTLRDAVVIVAPTAPGLGDFRPTPLDSQTLGAAIVATGIANLRDGDWLRDLPARWPLAALLVAGLVAGFVRRRRTPVVIGLWLAAASGAALAGAYVSLGHDRYAPVAAALLLAWLAYGLFTIQAQWLERREREETIGIFGRFLDPRVVTGLVETGELSREQKPQAREITILFSDIRGFTTLSETRTPEAVVALLNDYFTRQVDVVFRHGGTLDKFIGDAIMAFWNAPGDLPDHADRAVATALEMCRQLDEFRAELLKVEPELGDFDVGIGLHTGPAVVGFLGSDTRMEYTAIGDTVNLGSRIEGTTKGVARVLVSEATRAACDPKRFRFEHRGQFHVKGREKPVDLYEPFPANPE</sequence>
<evidence type="ECO:0000313" key="4">
    <source>
        <dbReference type="Proteomes" id="UP000029391"/>
    </source>
</evidence>
<feature type="transmembrane region" description="Helical" evidence="1">
    <location>
        <begin position="329"/>
        <end position="349"/>
    </location>
</feature>
<dbReference type="EMBL" id="AWXU01000004">
    <property type="protein sequence ID" value="KFN51503.1"/>
    <property type="molecule type" value="Genomic_DNA"/>
</dbReference>
<feature type="transmembrane region" description="Helical" evidence="1">
    <location>
        <begin position="355"/>
        <end position="374"/>
    </location>
</feature>
<dbReference type="CDD" id="cd07302">
    <property type="entry name" value="CHD"/>
    <property type="match status" value="1"/>
</dbReference>
<feature type="transmembrane region" description="Helical" evidence="1">
    <location>
        <begin position="305"/>
        <end position="322"/>
    </location>
</feature>
<dbReference type="PROSITE" id="PS50125">
    <property type="entry name" value="GUANYLATE_CYCLASE_2"/>
    <property type="match status" value="1"/>
</dbReference>
<dbReference type="InterPro" id="IPR029787">
    <property type="entry name" value="Nucleotide_cyclase"/>
</dbReference>
<keyword evidence="4" id="KW-1185">Reference proteome</keyword>
<dbReference type="PANTHER" id="PTHR43081:SF1">
    <property type="entry name" value="ADENYLATE CYCLASE, TERMINAL-DIFFERENTIATION SPECIFIC"/>
    <property type="match status" value="1"/>
</dbReference>
<organism evidence="3 4">
    <name type="scientific">Arenimonas composti TR7-09 = DSM 18010</name>
    <dbReference type="NCBI Taxonomy" id="1121013"/>
    <lineage>
        <taxon>Bacteria</taxon>
        <taxon>Pseudomonadati</taxon>
        <taxon>Pseudomonadota</taxon>
        <taxon>Gammaproteobacteria</taxon>
        <taxon>Lysobacterales</taxon>
        <taxon>Lysobacteraceae</taxon>
        <taxon>Arenimonas</taxon>
    </lineage>
</organism>
<dbReference type="GO" id="GO:0004016">
    <property type="term" value="F:adenylate cyclase activity"/>
    <property type="evidence" value="ECO:0007669"/>
    <property type="project" value="UniProtKB-ARBA"/>
</dbReference>